<dbReference type="SMART" id="SM00255">
    <property type="entry name" value="TIR"/>
    <property type="match status" value="1"/>
</dbReference>
<reference evidence="6" key="1">
    <citation type="journal article" date="2012" name="Nature">
        <title>The oyster genome reveals stress adaptation and complexity of shell formation.</title>
        <authorList>
            <person name="Zhang G."/>
            <person name="Fang X."/>
            <person name="Guo X."/>
            <person name="Li L."/>
            <person name="Luo R."/>
            <person name="Xu F."/>
            <person name="Yang P."/>
            <person name="Zhang L."/>
            <person name="Wang X."/>
            <person name="Qi H."/>
            <person name="Xiong Z."/>
            <person name="Que H."/>
            <person name="Xie Y."/>
            <person name="Holland P.W."/>
            <person name="Paps J."/>
            <person name="Zhu Y."/>
            <person name="Wu F."/>
            <person name="Chen Y."/>
            <person name="Wang J."/>
            <person name="Peng C."/>
            <person name="Meng J."/>
            <person name="Yang L."/>
            <person name="Liu J."/>
            <person name="Wen B."/>
            <person name="Zhang N."/>
            <person name="Huang Z."/>
            <person name="Zhu Q."/>
            <person name="Feng Y."/>
            <person name="Mount A."/>
            <person name="Hedgecock D."/>
            <person name="Xu Z."/>
            <person name="Liu Y."/>
            <person name="Domazet-Loso T."/>
            <person name="Du Y."/>
            <person name="Sun X."/>
            <person name="Zhang S."/>
            <person name="Liu B."/>
            <person name="Cheng P."/>
            <person name="Jiang X."/>
            <person name="Li J."/>
            <person name="Fan D."/>
            <person name="Wang W."/>
            <person name="Fu W."/>
            <person name="Wang T."/>
            <person name="Wang B."/>
            <person name="Zhang J."/>
            <person name="Peng Z."/>
            <person name="Li Y."/>
            <person name="Li N."/>
            <person name="Wang J."/>
            <person name="Chen M."/>
            <person name="He Y."/>
            <person name="Tan F."/>
            <person name="Song X."/>
            <person name="Zheng Q."/>
            <person name="Huang R."/>
            <person name="Yang H."/>
            <person name="Du X."/>
            <person name="Chen L."/>
            <person name="Yang M."/>
            <person name="Gaffney P.M."/>
            <person name="Wang S."/>
            <person name="Luo L."/>
            <person name="She Z."/>
            <person name="Ming Y."/>
            <person name="Huang W."/>
            <person name="Zhang S."/>
            <person name="Huang B."/>
            <person name="Zhang Y."/>
            <person name="Qu T."/>
            <person name="Ni P."/>
            <person name="Miao G."/>
            <person name="Wang J."/>
            <person name="Wang Q."/>
            <person name="Steinberg C.E."/>
            <person name="Wang H."/>
            <person name="Li N."/>
            <person name="Qian L."/>
            <person name="Zhang G."/>
            <person name="Li Y."/>
            <person name="Yang H."/>
            <person name="Liu X."/>
            <person name="Wang J."/>
            <person name="Yin Y."/>
            <person name="Wang J."/>
        </authorList>
    </citation>
    <scope>NUCLEOTIDE SEQUENCE [LARGE SCALE GENOMIC DNA]</scope>
    <source>
        <strain evidence="6">05x7-T-G4-1.051#20</strain>
    </source>
</reference>
<dbReference type="Pfam" id="PF13676">
    <property type="entry name" value="TIR_2"/>
    <property type="match status" value="1"/>
</dbReference>
<accession>K1R6P8</accession>
<dbReference type="GO" id="GO:0005886">
    <property type="term" value="C:plasma membrane"/>
    <property type="evidence" value="ECO:0007669"/>
    <property type="project" value="TreeGrafter"/>
</dbReference>
<keyword evidence="4" id="KW-1133">Transmembrane helix</keyword>
<keyword evidence="5" id="KW-0472">Membrane</keyword>
<dbReference type="InterPro" id="IPR035897">
    <property type="entry name" value="Toll_tir_struct_dom_sf"/>
</dbReference>
<evidence type="ECO:0000256" key="5">
    <source>
        <dbReference type="ARBA" id="ARBA00023136"/>
    </source>
</evidence>
<sequence>MVVYKKRWALIYRWYLFRLRQKGYTPIGGCDEGYHFDAFLSFADEDRPFVERVVTELEENSELHFKTICLLFILSVIALVVYKKRWTLIYRWYMFRLKRKRYTPIGGCAGGYQFDAFLSFADEDRPFVDRVIDELEGNPEVKLNVCVHFRDFIPGKSISGNIVTSIHSCKKTIVFMSRAYLKSDWCKYELRMAITEESHMNREVVIMTVLEDIPHKELSLDVLQYYKKNSYINKPNTED</sequence>
<evidence type="ECO:0000256" key="1">
    <source>
        <dbReference type="ARBA" id="ARBA00004370"/>
    </source>
</evidence>
<evidence type="ECO:0000256" key="2">
    <source>
        <dbReference type="ARBA" id="ARBA00022692"/>
    </source>
</evidence>
<dbReference type="GO" id="GO:0038023">
    <property type="term" value="F:signaling receptor activity"/>
    <property type="evidence" value="ECO:0007669"/>
    <property type="project" value="TreeGrafter"/>
</dbReference>
<dbReference type="InterPro" id="IPR000157">
    <property type="entry name" value="TIR_dom"/>
</dbReference>
<proteinExistence type="predicted"/>
<evidence type="ECO:0000313" key="6">
    <source>
        <dbReference type="EMBL" id="EKC29626.1"/>
    </source>
</evidence>
<evidence type="ECO:0000256" key="4">
    <source>
        <dbReference type="ARBA" id="ARBA00022989"/>
    </source>
</evidence>
<evidence type="ECO:0000256" key="3">
    <source>
        <dbReference type="ARBA" id="ARBA00022729"/>
    </source>
</evidence>
<dbReference type="EMBL" id="JH819194">
    <property type="protein sequence ID" value="EKC29626.1"/>
    <property type="molecule type" value="Genomic_DNA"/>
</dbReference>
<organism evidence="6">
    <name type="scientific">Magallana gigas</name>
    <name type="common">Pacific oyster</name>
    <name type="synonym">Crassostrea gigas</name>
    <dbReference type="NCBI Taxonomy" id="29159"/>
    <lineage>
        <taxon>Eukaryota</taxon>
        <taxon>Metazoa</taxon>
        <taxon>Spiralia</taxon>
        <taxon>Lophotrochozoa</taxon>
        <taxon>Mollusca</taxon>
        <taxon>Bivalvia</taxon>
        <taxon>Autobranchia</taxon>
        <taxon>Pteriomorphia</taxon>
        <taxon>Ostreida</taxon>
        <taxon>Ostreoidea</taxon>
        <taxon>Ostreidae</taxon>
        <taxon>Magallana</taxon>
    </lineage>
</organism>
<dbReference type="AlphaFoldDB" id="K1R6P8"/>
<keyword evidence="2" id="KW-0812">Transmembrane</keyword>
<dbReference type="GO" id="GO:0007165">
    <property type="term" value="P:signal transduction"/>
    <property type="evidence" value="ECO:0007669"/>
    <property type="project" value="InterPro"/>
</dbReference>
<dbReference type="PANTHER" id="PTHR24365">
    <property type="entry name" value="TOLL-LIKE RECEPTOR"/>
    <property type="match status" value="1"/>
</dbReference>
<dbReference type="HOGENOM" id="CLU_1162121_0_0_1"/>
<comment type="subcellular location">
    <subcellularLocation>
        <location evidence="1">Membrane</location>
    </subcellularLocation>
</comment>
<dbReference type="PROSITE" id="PS50104">
    <property type="entry name" value="TIR"/>
    <property type="match status" value="1"/>
</dbReference>
<dbReference type="SUPFAM" id="SSF52200">
    <property type="entry name" value="Toll/Interleukin receptor TIR domain"/>
    <property type="match status" value="2"/>
</dbReference>
<dbReference type="Gene3D" id="3.40.50.10140">
    <property type="entry name" value="Toll/interleukin-1 receptor homology (TIR) domain"/>
    <property type="match status" value="1"/>
</dbReference>
<protein>
    <submittedName>
        <fullName evidence="6">Toll-like receptor 2 type-2</fullName>
    </submittedName>
</protein>
<dbReference type="InParanoid" id="K1R6P8"/>
<name>K1R6P8_MAGGI</name>
<gene>
    <name evidence="6" type="ORF">CGI_10027415</name>
</gene>
<keyword evidence="6" id="KW-0675">Receptor</keyword>
<keyword evidence="3" id="KW-0732">Signal</keyword>
<dbReference type="PANTHER" id="PTHR24365:SF541">
    <property type="entry name" value="PROTEIN TOLL-RELATED"/>
    <property type="match status" value="1"/>
</dbReference>